<comment type="caution">
    <text evidence="1">The sequence shown here is derived from an EMBL/GenBank/DDBJ whole genome shotgun (WGS) entry which is preliminary data.</text>
</comment>
<dbReference type="InterPro" id="IPR005624">
    <property type="entry name" value="PduO/GlcC-like"/>
</dbReference>
<dbReference type="Pfam" id="PF03928">
    <property type="entry name" value="HbpS-like"/>
    <property type="match status" value="1"/>
</dbReference>
<dbReference type="EMBL" id="JAGSSV010000027">
    <property type="protein sequence ID" value="MBR7890049.1"/>
    <property type="molecule type" value="Genomic_DNA"/>
</dbReference>
<reference evidence="2" key="1">
    <citation type="submission" date="2023-07" db="EMBL/GenBank/DDBJ databases">
        <title>Marinomonas vulgaris A79, complete genome.</title>
        <authorList>
            <person name="Ying J.-J."/>
        </authorList>
    </citation>
    <scope>NUCLEOTIDE SEQUENCE [LARGE SCALE GENOMIC DNA]</scope>
    <source>
        <strain evidence="2">A79</strain>
    </source>
</reference>
<name>A0ABS5HGK6_9GAMM</name>
<keyword evidence="2" id="KW-1185">Reference proteome</keyword>
<dbReference type="PANTHER" id="PTHR34309:SF1">
    <property type="entry name" value="PROTEIN GLCG"/>
    <property type="match status" value="1"/>
</dbReference>
<dbReference type="PANTHER" id="PTHR34309">
    <property type="entry name" value="SLR1406 PROTEIN"/>
    <property type="match status" value="1"/>
</dbReference>
<sequence>MSIITTTKHTLTTSTALSLCQAAMDYAERIEVAICVSVVCASGRTLACANMNKAPILSHSIANRKAITAASFQLPSKEWQSRLSERMPILMALQSEPDFTYIGGGLPILIDNELIAAIGISGASEQQDIDCATAALQSIADFLQG</sequence>
<dbReference type="Gene3D" id="3.30.450.150">
    <property type="entry name" value="Haem-degrading domain"/>
    <property type="match status" value="1"/>
</dbReference>
<dbReference type="Proteomes" id="UP000679722">
    <property type="component" value="Unassembled WGS sequence"/>
</dbReference>
<proteinExistence type="predicted"/>
<evidence type="ECO:0000313" key="1">
    <source>
        <dbReference type="EMBL" id="MBR7890049.1"/>
    </source>
</evidence>
<dbReference type="InterPro" id="IPR052517">
    <property type="entry name" value="GlcG_carb_metab_protein"/>
</dbReference>
<dbReference type="InterPro" id="IPR038084">
    <property type="entry name" value="PduO/GlcC-like_sf"/>
</dbReference>
<accession>A0ABS5HGK6</accession>
<organism evidence="1 2">
    <name type="scientific">Marinomonas vulgaris</name>
    <dbReference type="NCBI Taxonomy" id="2823372"/>
    <lineage>
        <taxon>Bacteria</taxon>
        <taxon>Pseudomonadati</taxon>
        <taxon>Pseudomonadota</taxon>
        <taxon>Gammaproteobacteria</taxon>
        <taxon>Oceanospirillales</taxon>
        <taxon>Oceanospirillaceae</taxon>
        <taxon>Marinomonas</taxon>
    </lineage>
</organism>
<dbReference type="SUPFAM" id="SSF143744">
    <property type="entry name" value="GlcG-like"/>
    <property type="match status" value="1"/>
</dbReference>
<dbReference type="RefSeq" id="WP_211537471.1">
    <property type="nucleotide sequence ID" value="NZ_JAGSSV010000027.1"/>
</dbReference>
<protein>
    <submittedName>
        <fullName evidence="1">Heme-binding protein</fullName>
    </submittedName>
</protein>
<evidence type="ECO:0000313" key="2">
    <source>
        <dbReference type="Proteomes" id="UP000679722"/>
    </source>
</evidence>
<gene>
    <name evidence="1" type="ORF">J9B83_14135</name>
</gene>